<feature type="compositionally biased region" description="Polar residues" evidence="6">
    <location>
        <begin position="10"/>
        <end position="20"/>
    </location>
</feature>
<dbReference type="EC" id="2.7.11.1" evidence="1"/>
<dbReference type="OrthoDB" id="626167at2759"/>
<feature type="compositionally biased region" description="Polar residues" evidence="6">
    <location>
        <begin position="48"/>
        <end position="65"/>
    </location>
</feature>
<evidence type="ECO:0000256" key="5">
    <source>
        <dbReference type="ARBA" id="ARBA00022840"/>
    </source>
</evidence>
<dbReference type="AlphaFoldDB" id="A0A0F8WL95"/>
<dbReference type="PROSITE" id="PS50011">
    <property type="entry name" value="PROTEIN_KINASE_DOM"/>
    <property type="match status" value="1"/>
</dbReference>
<dbReference type="InterPro" id="IPR011009">
    <property type="entry name" value="Kinase-like_dom_sf"/>
</dbReference>
<dbReference type="Gene3D" id="1.10.510.10">
    <property type="entry name" value="Transferase(Phosphotransferase) domain 1"/>
    <property type="match status" value="1"/>
</dbReference>
<sequence>MAASHLPMQLSISTSTTKTQLDAAAQTPLAGAQGLTPPVTPTIEDGNSLETATPLPSSTGSSTILSPVEPDPTDACLGAQTVAVSSPPQFAQELEYQLDPRGRPVEFGRGAWSVVHKALSSTPADESHSPTTPPSSSAPVGRVVAVKSPARRDAHAVLHAEALALTRASLVPGSEHHLVPFHGYIADSHSIVMSAVPLSLSSYIEDKARIAQQNKSTKTMFDPVQGMAQWHDLAKKLVTGLSWLHSGPQLVHGDIKPHNLLLQPRPSVGDDPDSAEFPYEPLFADFSSSHPITPPASEKATATSLTALTPPFAAPELLCVSSLSSPDVAPTPASDVFSLAVTLLAAATGDLLLYPGTSSMQRLAMAREGHRVIEFTRSGPNGSRVPRNGTVEKILKPATSKDPIERILPGEWVQLAQTVA</sequence>
<evidence type="ECO:0000313" key="8">
    <source>
        <dbReference type="EMBL" id="KKK12092.1"/>
    </source>
</evidence>
<dbReference type="EMBL" id="JYKN01003537">
    <property type="protein sequence ID" value="KKK12092.1"/>
    <property type="molecule type" value="Genomic_DNA"/>
</dbReference>
<dbReference type="InterPro" id="IPR050660">
    <property type="entry name" value="NEK_Ser/Thr_kinase"/>
</dbReference>
<feature type="domain" description="Protein kinase" evidence="7">
    <location>
        <begin position="101"/>
        <end position="419"/>
    </location>
</feature>
<evidence type="ECO:0000256" key="4">
    <source>
        <dbReference type="ARBA" id="ARBA00022777"/>
    </source>
</evidence>
<protein>
    <recommendedName>
        <fullName evidence="1">non-specific serine/threonine protein kinase</fullName>
        <ecNumber evidence="1">2.7.11.1</ecNumber>
    </recommendedName>
</protein>
<evidence type="ECO:0000256" key="1">
    <source>
        <dbReference type="ARBA" id="ARBA00012513"/>
    </source>
</evidence>
<name>A0A0F8WL95_9EURO</name>
<evidence type="ECO:0000256" key="2">
    <source>
        <dbReference type="ARBA" id="ARBA00022679"/>
    </source>
</evidence>
<proteinExistence type="predicted"/>
<dbReference type="SUPFAM" id="SSF56112">
    <property type="entry name" value="Protein kinase-like (PK-like)"/>
    <property type="match status" value="1"/>
</dbReference>
<evidence type="ECO:0000256" key="3">
    <source>
        <dbReference type="ARBA" id="ARBA00022741"/>
    </source>
</evidence>
<dbReference type="Pfam" id="PF00069">
    <property type="entry name" value="Pkinase"/>
    <property type="match status" value="1"/>
</dbReference>
<keyword evidence="2" id="KW-0808">Transferase</keyword>
<evidence type="ECO:0000313" key="9">
    <source>
        <dbReference type="Proteomes" id="UP000034947"/>
    </source>
</evidence>
<evidence type="ECO:0000256" key="6">
    <source>
        <dbReference type="SAM" id="MobiDB-lite"/>
    </source>
</evidence>
<dbReference type="PANTHER" id="PTHR43671">
    <property type="entry name" value="SERINE/THREONINE-PROTEIN KINASE NEK"/>
    <property type="match status" value="1"/>
</dbReference>
<keyword evidence="5" id="KW-0067">ATP-binding</keyword>
<evidence type="ECO:0000259" key="7">
    <source>
        <dbReference type="PROSITE" id="PS50011"/>
    </source>
</evidence>
<dbReference type="InterPro" id="IPR008271">
    <property type="entry name" value="Ser/Thr_kinase_AS"/>
</dbReference>
<feature type="region of interest" description="Disordered" evidence="6">
    <location>
        <begin position="1"/>
        <end position="71"/>
    </location>
</feature>
<dbReference type="GO" id="GO:0005524">
    <property type="term" value="F:ATP binding"/>
    <property type="evidence" value="ECO:0007669"/>
    <property type="project" value="UniProtKB-KW"/>
</dbReference>
<dbReference type="InterPro" id="IPR000719">
    <property type="entry name" value="Prot_kinase_dom"/>
</dbReference>
<comment type="caution">
    <text evidence="8">The sequence shown here is derived from an EMBL/GenBank/DDBJ whole genome shotgun (WGS) entry which is preliminary data.</text>
</comment>
<dbReference type="Proteomes" id="UP000034947">
    <property type="component" value="Unassembled WGS sequence"/>
</dbReference>
<dbReference type="PANTHER" id="PTHR43671:SF13">
    <property type="entry name" value="SERINE_THREONINE-PROTEIN KINASE NEK2"/>
    <property type="match status" value="1"/>
</dbReference>
<dbReference type="PROSITE" id="PS00108">
    <property type="entry name" value="PROTEIN_KINASE_ST"/>
    <property type="match status" value="1"/>
</dbReference>
<organism evidence="8 9">
    <name type="scientific">Aspergillus ochraceoroseus</name>
    <dbReference type="NCBI Taxonomy" id="138278"/>
    <lineage>
        <taxon>Eukaryota</taxon>
        <taxon>Fungi</taxon>
        <taxon>Dikarya</taxon>
        <taxon>Ascomycota</taxon>
        <taxon>Pezizomycotina</taxon>
        <taxon>Eurotiomycetes</taxon>
        <taxon>Eurotiomycetidae</taxon>
        <taxon>Eurotiales</taxon>
        <taxon>Aspergillaceae</taxon>
        <taxon>Aspergillus</taxon>
        <taxon>Aspergillus subgen. Nidulantes</taxon>
    </lineage>
</organism>
<dbReference type="SMART" id="SM00220">
    <property type="entry name" value="S_TKc"/>
    <property type="match status" value="1"/>
</dbReference>
<keyword evidence="4" id="KW-0418">Kinase</keyword>
<dbReference type="VEuPathDB" id="FungiDB:P175DRAFT_0535842"/>
<reference evidence="8 9" key="1">
    <citation type="submission" date="2015-02" db="EMBL/GenBank/DDBJ databases">
        <title>Draft Genome Sequences of Two Closely-Related Aflatoxigenic Aspergillus Species Obtained from the Cote d'Ivoire.</title>
        <authorList>
            <person name="Moore G.G."/>
            <person name="Beltz S.B."/>
            <person name="Mack B.M."/>
        </authorList>
    </citation>
    <scope>NUCLEOTIDE SEQUENCE [LARGE SCALE GENOMIC DNA]</scope>
    <source>
        <strain evidence="8 9">SRRC1432</strain>
    </source>
</reference>
<keyword evidence="9" id="KW-1185">Reference proteome</keyword>
<gene>
    <name evidence="8" type="ORF">AOCH_000037</name>
</gene>
<dbReference type="GO" id="GO:0004674">
    <property type="term" value="F:protein serine/threonine kinase activity"/>
    <property type="evidence" value="ECO:0007669"/>
    <property type="project" value="UniProtKB-EC"/>
</dbReference>
<accession>A0A0F8WL95</accession>
<feature type="region of interest" description="Disordered" evidence="6">
    <location>
        <begin position="119"/>
        <end position="141"/>
    </location>
</feature>
<keyword evidence="3" id="KW-0547">Nucleotide-binding</keyword>